<gene>
    <name evidence="1" type="ORF">SNE40_002967</name>
</gene>
<name>A0AAN8K8S6_PATCE</name>
<protein>
    <submittedName>
        <fullName evidence="1">Uncharacterized protein</fullName>
    </submittedName>
</protein>
<keyword evidence="2" id="KW-1185">Reference proteome</keyword>
<reference evidence="1 2" key="1">
    <citation type="submission" date="2024-01" db="EMBL/GenBank/DDBJ databases">
        <title>The genome of the rayed Mediterranean limpet Patella caerulea (Linnaeus, 1758).</title>
        <authorList>
            <person name="Anh-Thu Weber A."/>
            <person name="Halstead-Nussloch G."/>
        </authorList>
    </citation>
    <scope>NUCLEOTIDE SEQUENCE [LARGE SCALE GENOMIC DNA]</scope>
    <source>
        <strain evidence="1">AATW-2023a</strain>
        <tissue evidence="1">Whole specimen</tissue>
    </source>
</reference>
<evidence type="ECO:0000313" key="2">
    <source>
        <dbReference type="Proteomes" id="UP001347796"/>
    </source>
</evidence>
<comment type="caution">
    <text evidence="1">The sequence shown here is derived from an EMBL/GenBank/DDBJ whole genome shotgun (WGS) entry which is preliminary data.</text>
</comment>
<dbReference type="Proteomes" id="UP001347796">
    <property type="component" value="Unassembled WGS sequence"/>
</dbReference>
<evidence type="ECO:0000313" key="1">
    <source>
        <dbReference type="EMBL" id="KAK6191231.1"/>
    </source>
</evidence>
<accession>A0AAN8K8S6</accession>
<proteinExistence type="predicted"/>
<organism evidence="1 2">
    <name type="scientific">Patella caerulea</name>
    <name type="common">Rayed Mediterranean limpet</name>
    <dbReference type="NCBI Taxonomy" id="87958"/>
    <lineage>
        <taxon>Eukaryota</taxon>
        <taxon>Metazoa</taxon>
        <taxon>Spiralia</taxon>
        <taxon>Lophotrochozoa</taxon>
        <taxon>Mollusca</taxon>
        <taxon>Gastropoda</taxon>
        <taxon>Patellogastropoda</taxon>
        <taxon>Patelloidea</taxon>
        <taxon>Patellidae</taxon>
        <taxon>Patella</taxon>
    </lineage>
</organism>
<dbReference type="AlphaFoldDB" id="A0AAN8K8S6"/>
<sequence length="166" mass="18870">MDDLRVNTNYLSSPTATSTPGECKRLRLSAVPHVFSWTKKETQNAKAHRERLQKRMVETTVETCKSPDFENEVVIDMEIDSCLVENSFGLPMCCDKQIQADSDKSPPFGIDRFIDDPEAILYYTGLNTYNRFKFVLNALGSAAYELNYSHSNCKQLSIAFFYANEA</sequence>
<dbReference type="EMBL" id="JAZGQO010000002">
    <property type="protein sequence ID" value="KAK6191231.1"/>
    <property type="molecule type" value="Genomic_DNA"/>
</dbReference>